<protein>
    <recommendedName>
        <fullName evidence="4">ATPase</fullName>
    </recommendedName>
</protein>
<reference evidence="3" key="1">
    <citation type="submission" date="2023-01" db="EMBL/GenBank/DDBJ databases">
        <title>Vibrio sp. CB1-14 genome sequencing.</title>
        <authorList>
            <person name="Otstavnykh N."/>
            <person name="Isaeva M."/>
            <person name="Meleshko D."/>
        </authorList>
    </citation>
    <scope>NUCLEOTIDE SEQUENCE</scope>
    <source>
        <strain evidence="3">CB1-14</strain>
    </source>
</reference>
<dbReference type="EMBL" id="CP115920">
    <property type="protein sequence ID" value="XCD17180.1"/>
    <property type="molecule type" value="Genomic_DNA"/>
</dbReference>
<feature type="coiled-coil region" evidence="1">
    <location>
        <begin position="334"/>
        <end position="391"/>
    </location>
</feature>
<dbReference type="AlphaFoldDB" id="A0AAU8BKJ2"/>
<proteinExistence type="predicted"/>
<evidence type="ECO:0000256" key="1">
    <source>
        <dbReference type="SAM" id="Coils"/>
    </source>
</evidence>
<keyword evidence="1" id="KW-0175">Coiled coil</keyword>
<name>A0AAU8BKJ2_9VIBR</name>
<keyword evidence="2" id="KW-0732">Signal</keyword>
<evidence type="ECO:0008006" key="4">
    <source>
        <dbReference type="Google" id="ProtNLM"/>
    </source>
</evidence>
<feature type="chain" id="PRO_5043605340" description="ATPase" evidence="2">
    <location>
        <begin position="21"/>
        <end position="393"/>
    </location>
</feature>
<dbReference type="PROSITE" id="PS51257">
    <property type="entry name" value="PROKAR_LIPOPROTEIN"/>
    <property type="match status" value="1"/>
</dbReference>
<dbReference type="RefSeq" id="WP_353498389.1">
    <property type="nucleotide sequence ID" value="NZ_CP115920.1"/>
</dbReference>
<accession>A0AAU8BKJ2</accession>
<dbReference type="KEGG" id="vck:PG915_06535"/>
<sequence length="393" mass="44862">MSTRKLIVVLLCVLGVASCASTPPVNDARANLSPKELELTRNKEFEQLTATYTYWSKALEGAESLRIYAPENYREMMSSWKSAHDLFIEIRKDPNQIDNKHSVFSSETYAVGFRDRINTVEYNYRAIQGLKKQADELLAPAMTEMAYLQKIETGRYFKHAMNTLSRDYQRLFEHLVVSEVDLATSYQERFLNHAKALEIRVIDAKYVKPLEQKLATLASARYNVLAPVSFGYVEQGIQELSEFVTQSPRAFVEIDEQVERIDFQFRRLESVVQEVTKLINVEKSQFEPFVLEAESRMHHISSAAKGNDYRDQSLSAQSSRIAHDVERLKAADNTRALKKENALLKQQITLLQKRSDSVVSPDEAQVAQDVAAQNRAEIETLKKLVSALQEQAE</sequence>
<evidence type="ECO:0000313" key="3">
    <source>
        <dbReference type="EMBL" id="XCD17180.1"/>
    </source>
</evidence>
<organism evidence="3">
    <name type="scientific">Vibrio chaetopteri</name>
    <dbReference type="NCBI Taxonomy" id="3016528"/>
    <lineage>
        <taxon>Bacteria</taxon>
        <taxon>Pseudomonadati</taxon>
        <taxon>Pseudomonadota</taxon>
        <taxon>Gammaproteobacteria</taxon>
        <taxon>Vibrionales</taxon>
        <taxon>Vibrionaceae</taxon>
        <taxon>Vibrio</taxon>
    </lineage>
</organism>
<feature type="signal peptide" evidence="2">
    <location>
        <begin position="1"/>
        <end position="20"/>
    </location>
</feature>
<evidence type="ECO:0000256" key="2">
    <source>
        <dbReference type="SAM" id="SignalP"/>
    </source>
</evidence>
<gene>
    <name evidence="3" type="ORF">PG915_06535</name>
</gene>